<dbReference type="GO" id="GO:0030694">
    <property type="term" value="C:bacterial-type flagellum basal body, rod"/>
    <property type="evidence" value="ECO:0007669"/>
    <property type="project" value="InterPro"/>
</dbReference>
<dbReference type="NCBIfam" id="TIGR01396">
    <property type="entry name" value="FlgB"/>
    <property type="match status" value="1"/>
</dbReference>
<dbReference type="RefSeq" id="WP_207320272.1">
    <property type="nucleotide sequence ID" value="NZ_CP071501.1"/>
</dbReference>
<keyword evidence="8" id="KW-0966">Cell projection</keyword>
<feature type="domain" description="Flagellar basal body rod protein N-terminal" evidence="7">
    <location>
        <begin position="20"/>
        <end position="39"/>
    </location>
</feature>
<dbReference type="PIRSF" id="PIRSF002889">
    <property type="entry name" value="Rod_FlgB"/>
    <property type="match status" value="1"/>
</dbReference>
<dbReference type="EMBL" id="CP071504">
    <property type="protein sequence ID" value="QSX28972.1"/>
    <property type="molecule type" value="Genomic_DNA"/>
</dbReference>
<dbReference type="InterPro" id="IPR001444">
    <property type="entry name" value="Flag_bb_rod_N"/>
</dbReference>
<organism evidence="8 9">
    <name type="scientific">Shewanella cyperi</name>
    <dbReference type="NCBI Taxonomy" id="2814292"/>
    <lineage>
        <taxon>Bacteria</taxon>
        <taxon>Pseudomonadati</taxon>
        <taxon>Pseudomonadota</taxon>
        <taxon>Gammaproteobacteria</taxon>
        <taxon>Alteromonadales</taxon>
        <taxon>Shewanellaceae</taxon>
        <taxon>Shewanella</taxon>
    </lineage>
</organism>
<dbReference type="Proteomes" id="UP000663281">
    <property type="component" value="Chromosome"/>
</dbReference>
<sequence>MAISFDKALGVHQYTLGIRAERAEVLSSNIANADTPHYKARDVDFQAALQSAKSQQRGLSMSQTSERHFDLAALTRQHIQFRVPNQPDTGDGNTVDIQQEQSAFMQNALEYQMSLGFLEGKFNGMKKAIKGD</sequence>
<dbReference type="Pfam" id="PF00460">
    <property type="entry name" value="Flg_bb_rod"/>
    <property type="match status" value="1"/>
</dbReference>
<comment type="function">
    <text evidence="5 6">Structural component of flagellum, the bacterial motility apparatus. Part of the rod structure of flagellar basal body.</text>
</comment>
<evidence type="ECO:0000313" key="8">
    <source>
        <dbReference type="EMBL" id="QSX28972.1"/>
    </source>
</evidence>
<dbReference type="GO" id="GO:0071978">
    <property type="term" value="P:bacterial-type flagellum-dependent swarming motility"/>
    <property type="evidence" value="ECO:0007669"/>
    <property type="project" value="TreeGrafter"/>
</dbReference>
<evidence type="ECO:0000259" key="7">
    <source>
        <dbReference type="Pfam" id="PF00460"/>
    </source>
</evidence>
<evidence type="ECO:0000256" key="5">
    <source>
        <dbReference type="ARBA" id="ARBA00024934"/>
    </source>
</evidence>
<evidence type="ECO:0000313" key="9">
    <source>
        <dbReference type="Proteomes" id="UP000663281"/>
    </source>
</evidence>
<proteinExistence type="inferred from homology"/>
<evidence type="ECO:0000256" key="1">
    <source>
        <dbReference type="ARBA" id="ARBA00004117"/>
    </source>
</evidence>
<evidence type="ECO:0000256" key="4">
    <source>
        <dbReference type="ARBA" id="ARBA00023143"/>
    </source>
</evidence>
<evidence type="ECO:0000256" key="3">
    <source>
        <dbReference type="ARBA" id="ARBA00014376"/>
    </source>
</evidence>
<protein>
    <recommendedName>
        <fullName evidence="3 6">Flagellar basal body rod protein FlgB</fullName>
    </recommendedName>
</protein>
<keyword evidence="8" id="KW-0969">Cilium</keyword>
<dbReference type="KEGG" id="scyp:JYB88_11980"/>
<comment type="subcellular location">
    <subcellularLocation>
        <location evidence="1 6">Bacterial flagellum basal body</location>
    </subcellularLocation>
</comment>
<comment type="similarity">
    <text evidence="2 6">Belongs to the flagella basal body rod proteins family.</text>
</comment>
<reference evidence="8 9" key="1">
    <citation type="submission" date="2021-03" db="EMBL/GenBank/DDBJ databases">
        <title>Novel species identification of genus Shewanella.</title>
        <authorList>
            <person name="Liu G."/>
            <person name="Zhang Q."/>
        </authorList>
    </citation>
    <scope>NUCLEOTIDE SEQUENCE [LARGE SCALE GENOMIC DNA]</scope>
    <source>
        <strain evidence="8 9">FJAT-53726</strain>
    </source>
</reference>
<name>A0A974XIE0_9GAMM</name>
<gene>
    <name evidence="8" type="primary">flgB</name>
    <name evidence="8" type="ORF">JYB88_11980</name>
</gene>
<dbReference type="PROSITE" id="PS00588">
    <property type="entry name" value="FLAGELLA_BB_ROD"/>
    <property type="match status" value="1"/>
</dbReference>
<dbReference type="AlphaFoldDB" id="A0A974XIE0"/>
<dbReference type="PANTHER" id="PTHR30435">
    <property type="entry name" value="FLAGELLAR PROTEIN"/>
    <property type="match status" value="1"/>
</dbReference>
<dbReference type="PANTHER" id="PTHR30435:SF12">
    <property type="entry name" value="FLAGELLAR BASAL BODY ROD PROTEIN FLGB"/>
    <property type="match status" value="1"/>
</dbReference>
<dbReference type="InterPro" id="IPR006300">
    <property type="entry name" value="FlgB"/>
</dbReference>
<keyword evidence="9" id="KW-1185">Reference proteome</keyword>
<evidence type="ECO:0000256" key="2">
    <source>
        <dbReference type="ARBA" id="ARBA00009677"/>
    </source>
</evidence>
<dbReference type="InterPro" id="IPR019776">
    <property type="entry name" value="Flagellar_basal_body_rod_CS"/>
</dbReference>
<evidence type="ECO:0000256" key="6">
    <source>
        <dbReference type="PIRNR" id="PIRNR002889"/>
    </source>
</evidence>
<keyword evidence="4 6" id="KW-0975">Bacterial flagellum</keyword>
<accession>A0A974XIE0</accession>
<keyword evidence="8" id="KW-0282">Flagellum</keyword>
<comment type="subunit">
    <text evidence="6">The basal body constitutes a major portion of the flagellar organelle and consists of a number of rings mounted on a central rod.</text>
</comment>